<dbReference type="EMBL" id="HG994369">
    <property type="protein sequence ID" value="CAF1927029.1"/>
    <property type="molecule type" value="Genomic_DNA"/>
</dbReference>
<keyword evidence="1" id="KW-1133">Transmembrane helix</keyword>
<dbReference type="PaxDb" id="3708-A0A078I3R5"/>
<feature type="transmembrane region" description="Helical" evidence="1">
    <location>
        <begin position="6"/>
        <end position="26"/>
    </location>
</feature>
<evidence type="ECO:0000313" key="2">
    <source>
        <dbReference type="EMBL" id="CAF1927029.1"/>
    </source>
</evidence>
<dbReference type="EMBL" id="LK032582">
    <property type="protein sequence ID" value="CDY44189.1"/>
    <property type="molecule type" value="Genomic_DNA"/>
</dbReference>
<keyword evidence="1" id="KW-0812">Transmembrane</keyword>
<sequence>MVNEPLSLTTTTSFIVVCGVCFLTVVQRRKLVVWQTGSKTANVDSVESTTPPISKPLNNIHGYPGAVSNTPTYILMSETTMKLNMEASAENKNTPINLAQNMYWNLAGNNSWNILDHMIQIWGPHITLDPHTDHARSLRERDLLSLSPQEMDRRVYRRGGYQIRS</sequence>
<dbReference type="Proteomes" id="UP000028999">
    <property type="component" value="Unassembled WGS sequence"/>
</dbReference>
<dbReference type="PANTHER" id="PTHR10091:SF49">
    <property type="entry name" value="ALDOSE 1-EPIMERASE"/>
    <property type="match status" value="1"/>
</dbReference>
<evidence type="ECO:0000313" key="3">
    <source>
        <dbReference type="EMBL" id="CDY44189.1"/>
    </source>
</evidence>
<dbReference type="Gene3D" id="2.70.98.10">
    <property type="match status" value="1"/>
</dbReference>
<keyword evidence="1" id="KW-0472">Membrane</keyword>
<evidence type="ECO:0000313" key="4">
    <source>
        <dbReference type="Proteomes" id="UP000028999"/>
    </source>
</evidence>
<dbReference type="SUPFAM" id="SSF74650">
    <property type="entry name" value="Galactose mutarotase-like"/>
    <property type="match status" value="1"/>
</dbReference>
<reference evidence="3 4" key="1">
    <citation type="journal article" date="2014" name="Science">
        <title>Plant genetics. Early allopolyploid evolution in the post-Neolithic Brassica napus oilseed genome.</title>
        <authorList>
            <person name="Chalhoub B."/>
            <person name="Denoeud F."/>
            <person name="Liu S."/>
            <person name="Parkin I.A."/>
            <person name="Tang H."/>
            <person name="Wang X."/>
            <person name="Chiquet J."/>
            <person name="Belcram H."/>
            <person name="Tong C."/>
            <person name="Samans B."/>
            <person name="Correa M."/>
            <person name="Da Silva C."/>
            <person name="Just J."/>
            <person name="Falentin C."/>
            <person name="Koh C.S."/>
            <person name="Le Clainche I."/>
            <person name="Bernard M."/>
            <person name="Bento P."/>
            <person name="Noel B."/>
            <person name="Labadie K."/>
            <person name="Alberti A."/>
            <person name="Charles M."/>
            <person name="Arnaud D."/>
            <person name="Guo H."/>
            <person name="Daviaud C."/>
            <person name="Alamery S."/>
            <person name="Jabbari K."/>
            <person name="Zhao M."/>
            <person name="Edger P.P."/>
            <person name="Chelaifa H."/>
            <person name="Tack D."/>
            <person name="Lassalle G."/>
            <person name="Mestiri I."/>
            <person name="Schnel N."/>
            <person name="Le Paslier M.C."/>
            <person name="Fan G."/>
            <person name="Renault V."/>
            <person name="Bayer P.E."/>
            <person name="Golicz A.A."/>
            <person name="Manoli S."/>
            <person name="Lee T.H."/>
            <person name="Thi V.H."/>
            <person name="Chalabi S."/>
            <person name="Hu Q."/>
            <person name="Fan C."/>
            <person name="Tollenaere R."/>
            <person name="Lu Y."/>
            <person name="Battail C."/>
            <person name="Shen J."/>
            <person name="Sidebottom C.H."/>
            <person name="Wang X."/>
            <person name="Canaguier A."/>
            <person name="Chauveau A."/>
            <person name="Berard A."/>
            <person name="Deniot G."/>
            <person name="Guan M."/>
            <person name="Liu Z."/>
            <person name="Sun F."/>
            <person name="Lim Y.P."/>
            <person name="Lyons E."/>
            <person name="Town C.D."/>
            <person name="Bancroft I."/>
            <person name="Wang X."/>
            <person name="Meng J."/>
            <person name="Ma J."/>
            <person name="Pires J.C."/>
            <person name="King G.J."/>
            <person name="Brunel D."/>
            <person name="Delourme R."/>
            <person name="Renard M."/>
            <person name="Aury J.M."/>
            <person name="Adams K.L."/>
            <person name="Batley J."/>
            <person name="Snowdon R.J."/>
            <person name="Tost J."/>
            <person name="Edwards D."/>
            <person name="Zhou Y."/>
            <person name="Hua W."/>
            <person name="Sharpe A.G."/>
            <person name="Paterson A.H."/>
            <person name="Guan C."/>
            <person name="Wincker P."/>
        </authorList>
    </citation>
    <scope>NUCLEOTIDE SEQUENCE [LARGE SCALE GENOMIC DNA]</scope>
    <source>
        <strain evidence="4">cv. Darmor-bzh</strain>
    </source>
</reference>
<dbReference type="PANTHER" id="PTHR10091">
    <property type="entry name" value="ALDOSE-1-EPIMERASE"/>
    <property type="match status" value="1"/>
</dbReference>
<reference evidence="2" key="3">
    <citation type="submission" date="2021-01" db="EMBL/GenBank/DDBJ databases">
        <authorList>
            <consortium name="Genoscope - CEA"/>
            <person name="William W."/>
        </authorList>
    </citation>
    <scope>NUCLEOTIDE SEQUENCE</scope>
</reference>
<dbReference type="GO" id="GO:0030246">
    <property type="term" value="F:carbohydrate binding"/>
    <property type="evidence" value="ECO:0007669"/>
    <property type="project" value="InterPro"/>
</dbReference>
<dbReference type="Gramene" id="CDY44189">
    <property type="protein sequence ID" value="CDY44189"/>
    <property type="gene ID" value="GSBRNA2T00079669001"/>
</dbReference>
<protein>
    <submittedName>
        <fullName evidence="2">(rape) hypothetical protein</fullName>
    </submittedName>
    <submittedName>
        <fullName evidence="3">BnaC05g15460D protein</fullName>
    </submittedName>
</protein>
<name>A0A078I3R5_BRANA</name>
<accession>A0A078I3R5</accession>
<dbReference type="InterPro" id="IPR014718">
    <property type="entry name" value="GH-type_carb-bd"/>
</dbReference>
<dbReference type="OMA" id="MYWNLAG"/>
<dbReference type="InterPro" id="IPR008183">
    <property type="entry name" value="Aldose_1/G6P_1-epimerase"/>
</dbReference>
<dbReference type="GO" id="GO:0016853">
    <property type="term" value="F:isomerase activity"/>
    <property type="evidence" value="ECO:0007669"/>
    <property type="project" value="InterPro"/>
</dbReference>
<evidence type="ECO:0000256" key="1">
    <source>
        <dbReference type="SAM" id="Phobius"/>
    </source>
</evidence>
<gene>
    <name evidence="3" type="primary">BnaC05g15460D</name>
    <name evidence="2" type="ORF">DARMORV10_C05P18420.1</name>
    <name evidence="3" type="ORF">GSBRNA2T00079669001</name>
</gene>
<dbReference type="InterPro" id="IPR011013">
    <property type="entry name" value="Gal_mutarotase_sf_dom"/>
</dbReference>
<keyword evidence="4" id="KW-1185">Reference proteome</keyword>
<dbReference type="Proteomes" id="UP001295469">
    <property type="component" value="Chromosome C05"/>
</dbReference>
<reference evidence="3" key="2">
    <citation type="submission" date="2014-06" db="EMBL/GenBank/DDBJ databases">
        <authorList>
            <person name="Genoscope - CEA"/>
        </authorList>
    </citation>
    <scope>NUCLEOTIDE SEQUENCE</scope>
</reference>
<proteinExistence type="predicted"/>
<dbReference type="GO" id="GO:0005975">
    <property type="term" value="P:carbohydrate metabolic process"/>
    <property type="evidence" value="ECO:0007669"/>
    <property type="project" value="InterPro"/>
</dbReference>
<dbReference type="STRING" id="3708.A0A078I3R5"/>
<dbReference type="AlphaFoldDB" id="A0A078I3R5"/>
<dbReference type="Pfam" id="PF01263">
    <property type="entry name" value="Aldose_epim"/>
    <property type="match status" value="1"/>
</dbReference>
<organism evidence="3 4">
    <name type="scientific">Brassica napus</name>
    <name type="common">Rape</name>
    <dbReference type="NCBI Taxonomy" id="3708"/>
    <lineage>
        <taxon>Eukaryota</taxon>
        <taxon>Viridiplantae</taxon>
        <taxon>Streptophyta</taxon>
        <taxon>Embryophyta</taxon>
        <taxon>Tracheophyta</taxon>
        <taxon>Spermatophyta</taxon>
        <taxon>Magnoliopsida</taxon>
        <taxon>eudicotyledons</taxon>
        <taxon>Gunneridae</taxon>
        <taxon>Pentapetalae</taxon>
        <taxon>rosids</taxon>
        <taxon>malvids</taxon>
        <taxon>Brassicales</taxon>
        <taxon>Brassicaceae</taxon>
        <taxon>Brassiceae</taxon>
        <taxon>Brassica</taxon>
    </lineage>
</organism>